<dbReference type="AlphaFoldDB" id="A0A2U2N0M4"/>
<dbReference type="Pfam" id="PF02254">
    <property type="entry name" value="TrkA_N"/>
    <property type="match status" value="1"/>
</dbReference>
<feature type="transmembrane region" description="Helical" evidence="12">
    <location>
        <begin position="31"/>
        <end position="49"/>
    </location>
</feature>
<feature type="region of interest" description="Disordered" evidence="11">
    <location>
        <begin position="586"/>
        <end position="613"/>
    </location>
</feature>
<evidence type="ECO:0000256" key="4">
    <source>
        <dbReference type="ARBA" id="ARBA00022449"/>
    </source>
</evidence>
<keyword evidence="10 12" id="KW-0472">Membrane</keyword>
<dbReference type="GO" id="GO:0008324">
    <property type="term" value="F:monoatomic cation transmembrane transporter activity"/>
    <property type="evidence" value="ECO:0007669"/>
    <property type="project" value="InterPro"/>
</dbReference>
<gene>
    <name evidence="14" type="ORF">DEM34_12085</name>
</gene>
<name>A0A2U2N0M4_9GAMM</name>
<dbReference type="InterPro" id="IPR006153">
    <property type="entry name" value="Cation/H_exchanger_TM"/>
</dbReference>
<dbReference type="OrthoDB" id="9781411at2"/>
<evidence type="ECO:0000313" key="14">
    <source>
        <dbReference type="EMBL" id="PWG62514.1"/>
    </source>
</evidence>
<keyword evidence="5" id="KW-0633">Potassium transport</keyword>
<sequence>MDTTLLGQVVIFLAAAVLLVPLFTRIGLGAVLGYLAAGVLIGPSLLAIIDDADAVLRFSQVGIALLLFVIGLELQPTRLRVMRRPVFLLGGLQVLLTGSVLALAAAALGLAALPAAVVGVSLALSSTPLVLQLLAERDELQTAHGRHGFALLLFQDLAAIPALAVLPLLAARGDMARPPGELALEAAWALGAVLALVLGGRWVLRPAFRLAASARSREIFTAAALLVVIGSALLMDASGLSMALGAFLAGVLLADSEYRHEIEADIEPFKGLLLGLFFMAVGMTADLGLLRDAPGAVIGLAAGLLALKALTIALAARLYGLPGRDATDLGVLLAQGGEFGFVLLTAAAAEGVLGAGLVDRLVLAIALSMAATPLLFAASVRWLRPRLAARRRRRFDVPEEHAPEVIIAGFGRFGQIVGRVLRGLRIPYTVLEVNPEQVDLVRRYGNTAYYGDASRLDVLRSAGAEQARILVLAMDDVEASVRTAKLVHRHFPGLRVFARARDRHHSHLLTNAGVTWVIRETLLSSLELTRGVLAALGLPADQAERAVVTFREQDAQALERQRAVFRDEQELIQSVQAAARELEALYEADDALPDPGEALPGDRNGGDARTDRQ</sequence>
<keyword evidence="7" id="KW-0630">Potassium</keyword>
<evidence type="ECO:0000256" key="6">
    <source>
        <dbReference type="ARBA" id="ARBA00022692"/>
    </source>
</evidence>
<feature type="compositionally biased region" description="Basic and acidic residues" evidence="11">
    <location>
        <begin position="604"/>
        <end position="613"/>
    </location>
</feature>
<feature type="transmembrane region" description="Helical" evidence="12">
    <location>
        <begin position="361"/>
        <end position="383"/>
    </location>
</feature>
<keyword evidence="9" id="KW-0406">Ion transport</keyword>
<dbReference type="GO" id="GO:0015297">
    <property type="term" value="F:antiporter activity"/>
    <property type="evidence" value="ECO:0007669"/>
    <property type="project" value="UniProtKB-KW"/>
</dbReference>
<feature type="transmembrane region" description="Helical" evidence="12">
    <location>
        <begin position="296"/>
        <end position="319"/>
    </location>
</feature>
<accession>A0A2U2N0M4</accession>
<evidence type="ECO:0000259" key="13">
    <source>
        <dbReference type="PROSITE" id="PS51201"/>
    </source>
</evidence>
<evidence type="ECO:0000256" key="2">
    <source>
        <dbReference type="ARBA" id="ARBA00005551"/>
    </source>
</evidence>
<keyword evidence="3" id="KW-0813">Transport</keyword>
<dbReference type="InterPro" id="IPR038770">
    <property type="entry name" value="Na+/solute_symporter_sf"/>
</dbReference>
<evidence type="ECO:0000256" key="7">
    <source>
        <dbReference type="ARBA" id="ARBA00022958"/>
    </source>
</evidence>
<dbReference type="EMBL" id="QFFI01000018">
    <property type="protein sequence ID" value="PWG62514.1"/>
    <property type="molecule type" value="Genomic_DNA"/>
</dbReference>
<keyword evidence="15" id="KW-1185">Reference proteome</keyword>
<feature type="domain" description="RCK N-terminal" evidence="13">
    <location>
        <begin position="402"/>
        <end position="523"/>
    </location>
</feature>
<evidence type="ECO:0000256" key="3">
    <source>
        <dbReference type="ARBA" id="ARBA00022448"/>
    </source>
</evidence>
<evidence type="ECO:0000256" key="5">
    <source>
        <dbReference type="ARBA" id="ARBA00022538"/>
    </source>
</evidence>
<reference evidence="14 15" key="1">
    <citation type="submission" date="2018-05" db="EMBL/GenBank/DDBJ databases">
        <title>Spiribacter halobius sp. nov., a moderately halophilic bacterium isolated from marine solar saltern.</title>
        <authorList>
            <person name="Zheng W.-S."/>
            <person name="Lu D.-C."/>
            <person name="Du Z.-J."/>
        </authorList>
    </citation>
    <scope>NUCLEOTIDE SEQUENCE [LARGE SCALE GENOMIC DNA]</scope>
    <source>
        <strain evidence="14 15">E85</strain>
    </source>
</reference>
<dbReference type="Proteomes" id="UP000245474">
    <property type="component" value="Unassembled WGS sequence"/>
</dbReference>
<feature type="transmembrane region" description="Helical" evidence="12">
    <location>
        <begin position="271"/>
        <end position="290"/>
    </location>
</feature>
<keyword evidence="6 12" id="KW-0812">Transmembrane</keyword>
<feature type="transmembrane region" description="Helical" evidence="12">
    <location>
        <begin position="86"/>
        <end position="109"/>
    </location>
</feature>
<evidence type="ECO:0000256" key="10">
    <source>
        <dbReference type="ARBA" id="ARBA00023136"/>
    </source>
</evidence>
<feature type="transmembrane region" description="Helical" evidence="12">
    <location>
        <begin position="55"/>
        <end position="74"/>
    </location>
</feature>
<dbReference type="NCBIfam" id="TIGR00932">
    <property type="entry name" value="2a37"/>
    <property type="match status" value="1"/>
</dbReference>
<dbReference type="PANTHER" id="PTHR46157">
    <property type="entry name" value="K(+) EFFLUX ANTIPORTER 3, CHLOROPLASTIC"/>
    <property type="match status" value="1"/>
</dbReference>
<keyword evidence="8 12" id="KW-1133">Transmembrane helix</keyword>
<evidence type="ECO:0000256" key="9">
    <source>
        <dbReference type="ARBA" id="ARBA00023065"/>
    </source>
</evidence>
<comment type="caution">
    <text evidence="14">The sequence shown here is derived from an EMBL/GenBank/DDBJ whole genome shotgun (WGS) entry which is preliminary data.</text>
</comment>
<dbReference type="PROSITE" id="PS51201">
    <property type="entry name" value="RCK_N"/>
    <property type="match status" value="1"/>
</dbReference>
<dbReference type="InterPro" id="IPR003148">
    <property type="entry name" value="RCK_N"/>
</dbReference>
<evidence type="ECO:0000256" key="1">
    <source>
        <dbReference type="ARBA" id="ARBA00004127"/>
    </source>
</evidence>
<dbReference type="InterPro" id="IPR004771">
    <property type="entry name" value="K/H_exchanger"/>
</dbReference>
<dbReference type="PANTHER" id="PTHR46157:SF4">
    <property type="entry name" value="K(+) EFFLUX ANTIPORTER 3, CHLOROPLASTIC"/>
    <property type="match status" value="1"/>
</dbReference>
<dbReference type="GO" id="GO:1902600">
    <property type="term" value="P:proton transmembrane transport"/>
    <property type="evidence" value="ECO:0007669"/>
    <property type="project" value="InterPro"/>
</dbReference>
<evidence type="ECO:0000256" key="12">
    <source>
        <dbReference type="SAM" id="Phobius"/>
    </source>
</evidence>
<feature type="transmembrane region" description="Helical" evidence="12">
    <location>
        <begin position="115"/>
        <end position="135"/>
    </location>
</feature>
<dbReference type="FunFam" id="3.40.50.720:FF:000036">
    <property type="entry name" value="Glutathione-regulated potassium-efflux system protein KefB"/>
    <property type="match status" value="1"/>
</dbReference>
<proteinExistence type="inferred from homology"/>
<dbReference type="GO" id="GO:0005886">
    <property type="term" value="C:plasma membrane"/>
    <property type="evidence" value="ECO:0007669"/>
    <property type="project" value="TreeGrafter"/>
</dbReference>
<comment type="subcellular location">
    <subcellularLocation>
        <location evidence="1">Endomembrane system</location>
        <topology evidence="1">Multi-pass membrane protein</topology>
    </subcellularLocation>
</comment>
<feature type="transmembrane region" description="Helical" evidence="12">
    <location>
        <begin position="182"/>
        <end position="204"/>
    </location>
</feature>
<comment type="similarity">
    <text evidence="2">Belongs to the monovalent cation:proton antiporter 2 (CPA2) transporter (TC 2.A.37) family.</text>
</comment>
<feature type="transmembrane region" description="Helical" evidence="12">
    <location>
        <begin position="147"/>
        <end position="170"/>
    </location>
</feature>
<evidence type="ECO:0000256" key="8">
    <source>
        <dbReference type="ARBA" id="ARBA00022989"/>
    </source>
</evidence>
<dbReference type="Gene3D" id="1.20.1530.20">
    <property type="match status" value="1"/>
</dbReference>
<dbReference type="Gene3D" id="3.40.50.720">
    <property type="entry name" value="NAD(P)-binding Rossmann-like Domain"/>
    <property type="match status" value="1"/>
</dbReference>
<dbReference type="RefSeq" id="WP_109679072.1">
    <property type="nucleotide sequence ID" value="NZ_CP086615.1"/>
</dbReference>
<keyword evidence="4" id="KW-0050">Antiport</keyword>
<protein>
    <submittedName>
        <fullName evidence="14">Cation:proton antiporter</fullName>
    </submittedName>
</protein>
<organism evidence="14 15">
    <name type="scientific">Sediminicurvatus halobius</name>
    <dbReference type="NCBI Taxonomy" id="2182432"/>
    <lineage>
        <taxon>Bacteria</taxon>
        <taxon>Pseudomonadati</taxon>
        <taxon>Pseudomonadota</taxon>
        <taxon>Gammaproteobacteria</taxon>
        <taxon>Chromatiales</taxon>
        <taxon>Ectothiorhodospiraceae</taxon>
        <taxon>Sediminicurvatus</taxon>
    </lineage>
</organism>
<dbReference type="SUPFAM" id="SSF51735">
    <property type="entry name" value="NAD(P)-binding Rossmann-fold domains"/>
    <property type="match status" value="1"/>
</dbReference>
<feature type="transmembrane region" description="Helical" evidence="12">
    <location>
        <begin position="6"/>
        <end position="24"/>
    </location>
</feature>
<evidence type="ECO:0000256" key="11">
    <source>
        <dbReference type="SAM" id="MobiDB-lite"/>
    </source>
</evidence>
<dbReference type="InterPro" id="IPR036291">
    <property type="entry name" value="NAD(P)-bd_dom_sf"/>
</dbReference>
<evidence type="ECO:0000313" key="15">
    <source>
        <dbReference type="Proteomes" id="UP000245474"/>
    </source>
</evidence>
<dbReference type="GO" id="GO:0012505">
    <property type="term" value="C:endomembrane system"/>
    <property type="evidence" value="ECO:0007669"/>
    <property type="project" value="UniProtKB-SubCell"/>
</dbReference>
<dbReference type="Pfam" id="PF00999">
    <property type="entry name" value="Na_H_Exchanger"/>
    <property type="match status" value="1"/>
</dbReference>
<dbReference type="GO" id="GO:0006813">
    <property type="term" value="P:potassium ion transport"/>
    <property type="evidence" value="ECO:0007669"/>
    <property type="project" value="UniProtKB-KW"/>
</dbReference>